<feature type="region of interest" description="Disordered" evidence="1">
    <location>
        <begin position="36"/>
        <end position="82"/>
    </location>
</feature>
<proteinExistence type="predicted"/>
<feature type="compositionally biased region" description="Basic and acidic residues" evidence="1">
    <location>
        <begin position="43"/>
        <end position="59"/>
    </location>
</feature>
<comment type="caution">
    <text evidence="2">The sequence shown here is derived from an EMBL/GenBank/DDBJ whole genome shotgun (WGS) entry which is preliminary data.</text>
</comment>
<dbReference type="Proteomes" id="UP000092124">
    <property type="component" value="Unassembled WGS sequence"/>
</dbReference>
<organism evidence="2 3">
    <name type="scientific">Neotoma lepida</name>
    <name type="common">Desert woodrat</name>
    <dbReference type="NCBI Taxonomy" id="56216"/>
    <lineage>
        <taxon>Eukaryota</taxon>
        <taxon>Metazoa</taxon>
        <taxon>Chordata</taxon>
        <taxon>Craniata</taxon>
        <taxon>Vertebrata</taxon>
        <taxon>Euteleostomi</taxon>
        <taxon>Mammalia</taxon>
        <taxon>Eutheria</taxon>
        <taxon>Euarchontoglires</taxon>
        <taxon>Glires</taxon>
        <taxon>Rodentia</taxon>
        <taxon>Myomorpha</taxon>
        <taxon>Muroidea</taxon>
        <taxon>Cricetidae</taxon>
        <taxon>Neotominae</taxon>
        <taxon>Neotoma</taxon>
    </lineage>
</organism>
<evidence type="ECO:0000313" key="3">
    <source>
        <dbReference type="Proteomes" id="UP000092124"/>
    </source>
</evidence>
<evidence type="ECO:0000256" key="1">
    <source>
        <dbReference type="SAM" id="MobiDB-lite"/>
    </source>
</evidence>
<protein>
    <submittedName>
        <fullName evidence="2">Uncharacterized protein</fullName>
    </submittedName>
</protein>
<dbReference type="AlphaFoldDB" id="A0A1A6G3D6"/>
<gene>
    <name evidence="2" type="ORF">A6R68_08189</name>
</gene>
<accession>A0A1A6G3D6</accession>
<keyword evidence="3" id="KW-1185">Reference proteome</keyword>
<name>A0A1A6G3D6_NEOLE</name>
<feature type="compositionally biased region" description="Polar residues" evidence="1">
    <location>
        <begin position="73"/>
        <end position="82"/>
    </location>
</feature>
<dbReference type="EMBL" id="LZPO01107074">
    <property type="protein sequence ID" value="OBS60723.1"/>
    <property type="molecule type" value="Genomic_DNA"/>
</dbReference>
<reference evidence="2 3" key="1">
    <citation type="submission" date="2016-06" db="EMBL/GenBank/DDBJ databases">
        <title>The Draft Genome Sequence and Annotation of the Desert Woodrat Neotoma lepida.</title>
        <authorList>
            <person name="Campbell M."/>
            <person name="Oakeson K.F."/>
            <person name="Yandell M."/>
            <person name="Halpert J.R."/>
            <person name="Dearing D."/>
        </authorList>
    </citation>
    <scope>NUCLEOTIDE SEQUENCE [LARGE SCALE GENOMIC DNA]</scope>
    <source>
        <strain evidence="2">417</strain>
        <tissue evidence="2">Liver</tissue>
    </source>
</reference>
<evidence type="ECO:0000313" key="2">
    <source>
        <dbReference type="EMBL" id="OBS60723.1"/>
    </source>
</evidence>
<sequence length="82" mass="9463">MLLLNLLTALDKKITILDIVSYFLQEPDKLHKKERLMQPGPYVEEHPYTPKQPLREHPYTPKPGPCVERIRTPLNSPLTSSS</sequence>